<dbReference type="Proteomes" id="UP000183567">
    <property type="component" value="Unassembled WGS sequence"/>
</dbReference>
<dbReference type="Gene3D" id="1.20.1280.50">
    <property type="match status" value="1"/>
</dbReference>
<evidence type="ECO:0000313" key="3">
    <source>
        <dbReference type="Proteomes" id="UP000183567"/>
    </source>
</evidence>
<reference evidence="2 3" key="1">
    <citation type="submission" date="2016-03" db="EMBL/GenBank/DDBJ databases">
        <title>Comparative genomics of the ectomycorrhizal sister species Rhizopogon vinicolor and Rhizopogon vesiculosus (Basidiomycota: Boletales) reveals a divergence of the mating type B locus.</title>
        <authorList>
            <person name="Mujic A.B."/>
            <person name="Kuo A."/>
            <person name="Tritt A."/>
            <person name="Lipzen A."/>
            <person name="Chen C."/>
            <person name="Johnson J."/>
            <person name="Sharma A."/>
            <person name="Barry K."/>
            <person name="Grigoriev I.V."/>
            <person name="Spatafora J.W."/>
        </authorList>
    </citation>
    <scope>NUCLEOTIDE SEQUENCE [LARGE SCALE GENOMIC DNA]</scope>
    <source>
        <strain evidence="2 3">AM-OR11-056</strain>
    </source>
</reference>
<evidence type="ECO:0000256" key="1">
    <source>
        <dbReference type="SAM" id="MobiDB-lite"/>
    </source>
</evidence>
<dbReference type="AlphaFoldDB" id="A0A1J8PZU8"/>
<dbReference type="OrthoDB" id="3027018at2759"/>
<dbReference type="PANTHER" id="PTHR38926:SF5">
    <property type="entry name" value="F-BOX AND LEUCINE-RICH REPEAT PROTEIN 6"/>
    <property type="match status" value="1"/>
</dbReference>
<dbReference type="SUPFAM" id="SSF52047">
    <property type="entry name" value="RNI-like"/>
    <property type="match status" value="1"/>
</dbReference>
<dbReference type="EMBL" id="LVVM01003467">
    <property type="protein sequence ID" value="OJA14822.1"/>
    <property type="molecule type" value="Genomic_DNA"/>
</dbReference>
<feature type="region of interest" description="Disordered" evidence="1">
    <location>
        <begin position="605"/>
        <end position="625"/>
    </location>
</feature>
<dbReference type="PANTHER" id="PTHR38926">
    <property type="entry name" value="F-BOX DOMAIN CONTAINING PROTEIN, EXPRESSED"/>
    <property type="match status" value="1"/>
</dbReference>
<protein>
    <submittedName>
        <fullName evidence="2">Uncharacterized protein</fullName>
    </submittedName>
</protein>
<comment type="caution">
    <text evidence="2">The sequence shown here is derived from an EMBL/GenBank/DDBJ whole genome shotgun (WGS) entry which is preliminary data.</text>
</comment>
<dbReference type="InterPro" id="IPR032675">
    <property type="entry name" value="LRR_dom_sf"/>
</dbReference>
<proteinExistence type="predicted"/>
<organism evidence="2 3">
    <name type="scientific">Rhizopogon vesiculosus</name>
    <dbReference type="NCBI Taxonomy" id="180088"/>
    <lineage>
        <taxon>Eukaryota</taxon>
        <taxon>Fungi</taxon>
        <taxon>Dikarya</taxon>
        <taxon>Basidiomycota</taxon>
        <taxon>Agaricomycotina</taxon>
        <taxon>Agaricomycetes</taxon>
        <taxon>Agaricomycetidae</taxon>
        <taxon>Boletales</taxon>
        <taxon>Suillineae</taxon>
        <taxon>Rhizopogonaceae</taxon>
        <taxon>Rhizopogon</taxon>
    </lineage>
</organism>
<dbReference type="STRING" id="180088.A0A1J8PZU8"/>
<evidence type="ECO:0000313" key="2">
    <source>
        <dbReference type="EMBL" id="OJA14822.1"/>
    </source>
</evidence>
<accession>A0A1J8PZU8</accession>
<sequence length="671" mass="75063">MPRKTSAAIDHEIEILQAQIAVLNRREDDFVRILEDMARLRDSVKAESVALASQITELERQKNPINWLPSELLVQIFVSLAEDNSYASADLAYSPSPVIISQVCQKWRKLAFATSILWSRVSYRCRKWSASPVCAFMNRSGSSLLDLAFSPPPYRVDDVDAATDEKLASQGLLDALNPQLFRVRSIAFECTFPASMQLMVATLVDNLHKLKSLRSLDLSFATLGPSFTHTPLLELDELGRQNLPDRPSVLTYLRLQQLPLLLIPSSLLWSVRTLELSYPSPRSQRVSQYILRMSHVHRFLSFTPEIQDLVLTETTPLRDVVLVEPSEGETESRYASVSPIELPKLRSLTWKLAYPRDVYSFMSFFGFPALERWDILVADSPIKRGDVSMLRGNHWDEPDSYIQAEPLSGVLSMSALKELYVSCQDGDTLISSLRQFLFPALEQLEFAHAGKCPPNCDHKHPLPRLDYIFRDPRLPYLTHFTLSHLDVFAGHGKLMLGYMPNLVSLTLISCTGMDNMLQALAEAYGRAMDAEHKNVRGCGVRVCPKLQEIALWGCQDFEFRSLFAVVFARAQPAGVTLIEAQKDVSSADAVSTVLGRKIRPLKKSRVAAAQGGSSPGKPHMQSPNGVSSTLIPIEEALRPVRIGCIHVDDCPQITEDEALSLEELGTVVVYR</sequence>
<keyword evidence="3" id="KW-1185">Reference proteome</keyword>
<dbReference type="Gene3D" id="3.80.10.10">
    <property type="entry name" value="Ribonuclease Inhibitor"/>
    <property type="match status" value="1"/>
</dbReference>
<gene>
    <name evidence="2" type="ORF">AZE42_04197</name>
</gene>
<name>A0A1J8PZU8_9AGAM</name>